<name>X0VU58_9ZZZZ</name>
<proteinExistence type="predicted"/>
<comment type="caution">
    <text evidence="1">The sequence shown here is derived from an EMBL/GenBank/DDBJ whole genome shotgun (WGS) entry which is preliminary data.</text>
</comment>
<accession>X0VU58</accession>
<organism evidence="1">
    <name type="scientific">marine sediment metagenome</name>
    <dbReference type="NCBI Taxonomy" id="412755"/>
    <lineage>
        <taxon>unclassified sequences</taxon>
        <taxon>metagenomes</taxon>
        <taxon>ecological metagenomes</taxon>
    </lineage>
</organism>
<gene>
    <name evidence="1" type="ORF">S01H1_34492</name>
</gene>
<protein>
    <submittedName>
        <fullName evidence="1">Uncharacterized protein</fullName>
    </submittedName>
</protein>
<dbReference type="EMBL" id="BARS01021477">
    <property type="protein sequence ID" value="GAG04071.1"/>
    <property type="molecule type" value="Genomic_DNA"/>
</dbReference>
<evidence type="ECO:0000313" key="1">
    <source>
        <dbReference type="EMBL" id="GAG04071.1"/>
    </source>
</evidence>
<sequence length="40" mass="4613">QDTFILLYDTKMSIMQNLPRAHTDLILKIEVLKDAGLTPR</sequence>
<dbReference type="AlphaFoldDB" id="X0VU58"/>
<feature type="non-terminal residue" evidence="1">
    <location>
        <position position="1"/>
    </location>
</feature>
<reference evidence="1" key="1">
    <citation type="journal article" date="2014" name="Front. Microbiol.">
        <title>High frequency of phylogenetically diverse reductive dehalogenase-homologous genes in deep subseafloor sedimentary metagenomes.</title>
        <authorList>
            <person name="Kawai M."/>
            <person name="Futagami T."/>
            <person name="Toyoda A."/>
            <person name="Takaki Y."/>
            <person name="Nishi S."/>
            <person name="Hori S."/>
            <person name="Arai W."/>
            <person name="Tsubouchi T."/>
            <person name="Morono Y."/>
            <person name="Uchiyama I."/>
            <person name="Ito T."/>
            <person name="Fujiyama A."/>
            <person name="Inagaki F."/>
            <person name="Takami H."/>
        </authorList>
    </citation>
    <scope>NUCLEOTIDE SEQUENCE</scope>
    <source>
        <strain evidence="1">Expedition CK06-06</strain>
    </source>
</reference>